<dbReference type="InterPro" id="IPR036388">
    <property type="entry name" value="WH-like_DNA-bd_sf"/>
</dbReference>
<dbReference type="GO" id="GO:0003700">
    <property type="term" value="F:DNA-binding transcription factor activity"/>
    <property type="evidence" value="ECO:0007669"/>
    <property type="project" value="InterPro"/>
</dbReference>
<gene>
    <name evidence="2" type="ORF">D9Q81_04490</name>
</gene>
<protein>
    <submittedName>
        <fullName evidence="2">ArsR family transcriptional regulator</fullName>
    </submittedName>
</protein>
<sequence length="91" mass="10195">MVELDWEDLLIEAMKSKTRVRILKYIINAGGANISRISRELGISYTSAERNLEALSKAGILEEVKLGRVRVYKMGEGEGIIKLIKCLTGRD</sequence>
<dbReference type="PANTHER" id="PTHR38600:SF1">
    <property type="entry name" value="TRANSCRIPTIONAL REGULATORY PROTEIN"/>
    <property type="match status" value="1"/>
</dbReference>
<dbReference type="SMART" id="SM00418">
    <property type="entry name" value="HTH_ARSR"/>
    <property type="match status" value="1"/>
</dbReference>
<reference evidence="2 3" key="1">
    <citation type="submission" date="2018-10" db="EMBL/GenBank/DDBJ databases">
        <title>Co-occurring genomic capacity for anaerobic methane metabolism and dissimilatory sulfite reduction discovered in the Korarchaeota.</title>
        <authorList>
            <person name="Mckay L.J."/>
            <person name="Dlakic M."/>
            <person name="Fields M.W."/>
            <person name="Delmont T.O."/>
            <person name="Eren A.M."/>
            <person name="Jay Z.J."/>
            <person name="Klingelsmith K.B."/>
            <person name="Rusch D.B."/>
            <person name="Inskeep W.P."/>
        </authorList>
    </citation>
    <scope>NUCLEOTIDE SEQUENCE [LARGE SCALE GENOMIC DNA]</scope>
    <source>
        <strain evidence="2 3">WS</strain>
    </source>
</reference>
<evidence type="ECO:0000313" key="2">
    <source>
        <dbReference type="EMBL" id="RSN69057.1"/>
    </source>
</evidence>
<feature type="domain" description="HTH arsR-type" evidence="1">
    <location>
        <begin position="9"/>
        <end position="86"/>
    </location>
</feature>
<dbReference type="InterPro" id="IPR001845">
    <property type="entry name" value="HTH_ArsR_DNA-bd_dom"/>
</dbReference>
<dbReference type="Pfam" id="PF12840">
    <property type="entry name" value="HTH_20"/>
    <property type="match status" value="1"/>
</dbReference>
<dbReference type="Proteomes" id="UP000278149">
    <property type="component" value="Unassembled WGS sequence"/>
</dbReference>
<evidence type="ECO:0000313" key="3">
    <source>
        <dbReference type="Proteomes" id="UP000278149"/>
    </source>
</evidence>
<organism evidence="2 3">
    <name type="scientific">Candidatus Korarchaeum cryptofilum</name>
    <dbReference type="NCBI Taxonomy" id="498846"/>
    <lineage>
        <taxon>Archaea</taxon>
        <taxon>Thermoproteota</taxon>
        <taxon>Candidatus Korarchaeia</taxon>
        <taxon>Candidatus Korarchaeales</taxon>
        <taxon>Candidatus Korarchaeaceae</taxon>
        <taxon>Candidatus Korarchaeum</taxon>
    </lineage>
</organism>
<dbReference type="CDD" id="cd00090">
    <property type="entry name" value="HTH_ARSR"/>
    <property type="match status" value="1"/>
</dbReference>
<name>A0A3R9RIN2_9CREN</name>
<proteinExistence type="predicted"/>
<dbReference type="InterPro" id="IPR036390">
    <property type="entry name" value="WH_DNA-bd_sf"/>
</dbReference>
<dbReference type="Gene3D" id="1.10.10.10">
    <property type="entry name" value="Winged helix-like DNA-binding domain superfamily/Winged helix DNA-binding domain"/>
    <property type="match status" value="1"/>
</dbReference>
<comment type="caution">
    <text evidence="2">The sequence shown here is derived from an EMBL/GenBank/DDBJ whole genome shotgun (WGS) entry which is preliminary data.</text>
</comment>
<dbReference type="EMBL" id="RCOR01000022">
    <property type="protein sequence ID" value="RSN69057.1"/>
    <property type="molecule type" value="Genomic_DNA"/>
</dbReference>
<dbReference type="SUPFAM" id="SSF46785">
    <property type="entry name" value="Winged helix' DNA-binding domain"/>
    <property type="match status" value="1"/>
</dbReference>
<accession>A0A3R9RIN2</accession>
<evidence type="ECO:0000259" key="1">
    <source>
        <dbReference type="SMART" id="SM00418"/>
    </source>
</evidence>
<dbReference type="AlphaFoldDB" id="A0A3R9RIN2"/>
<dbReference type="PANTHER" id="PTHR38600">
    <property type="entry name" value="TRANSCRIPTIONAL REGULATORY PROTEIN"/>
    <property type="match status" value="1"/>
</dbReference>
<dbReference type="InterPro" id="IPR011991">
    <property type="entry name" value="ArsR-like_HTH"/>
</dbReference>